<dbReference type="PROSITE" id="PS00108">
    <property type="entry name" value="PROTEIN_KINASE_ST"/>
    <property type="match status" value="2"/>
</dbReference>
<feature type="domain" description="Protein kinase" evidence="5">
    <location>
        <begin position="719"/>
        <end position="978"/>
    </location>
</feature>
<dbReference type="AlphaFoldDB" id="A0A9K3KMR9"/>
<evidence type="ECO:0000256" key="2">
    <source>
        <dbReference type="ARBA" id="ARBA00022840"/>
    </source>
</evidence>
<feature type="transmembrane region" description="Helical" evidence="4">
    <location>
        <begin position="16"/>
        <end position="36"/>
    </location>
</feature>
<evidence type="ECO:0000259" key="5">
    <source>
        <dbReference type="PROSITE" id="PS50011"/>
    </source>
</evidence>
<dbReference type="InterPro" id="IPR000719">
    <property type="entry name" value="Prot_kinase_dom"/>
</dbReference>
<dbReference type="GO" id="GO:0004674">
    <property type="term" value="F:protein serine/threonine kinase activity"/>
    <property type="evidence" value="ECO:0007669"/>
    <property type="project" value="UniProtKB-KW"/>
</dbReference>
<gene>
    <name evidence="6" type="ORF">IV203_005661</name>
</gene>
<dbReference type="CDD" id="cd05117">
    <property type="entry name" value="STKc_CAMK"/>
    <property type="match status" value="2"/>
</dbReference>
<reference evidence="6" key="2">
    <citation type="submission" date="2021-04" db="EMBL/GenBank/DDBJ databases">
        <authorList>
            <person name="Podell S."/>
        </authorList>
    </citation>
    <scope>NUCLEOTIDE SEQUENCE</scope>
    <source>
        <strain evidence="6">Hildebrandi</strain>
    </source>
</reference>
<dbReference type="SMART" id="SM00220">
    <property type="entry name" value="S_TKc"/>
    <property type="match status" value="2"/>
</dbReference>
<name>A0A9K3KMR9_9STRA</name>
<sequence length="1046" mass="117881">MKKSILPAAQGFRRKSALVAFLCGIMVLLLSVGFYGSSDRNSAILLTLMDPNGDQPANTHTTFETDRTLLSPLTDQDFERCIEILKRVSDINGNVGMEEFIVFLEMYSGRELFFDDFQDLPTPYVLIFYAAACSVGEGCGESGKEATISLTDLGNAGADGVLHMFCQSVKDMSAVQLLLKFQFQIRNMGENDAIGTEQILSGSDGSEIILALEQVIEDVLKNRFGCKENSRRDLMDPRKASYYSRSAGRSVPSSKHVVKRHSEPHGHDDLSAGVLCDYKVNAVIHTILPSVCLFDTVNGNSRSPLERCALVSAEISVIAASLHQYQTIPEERLESKAHKGAMTGVAFKEDAKAKDAGPSTEMEYDKDSIFCTRYIMKNQFAKGSYGTVWVASPKTDPEKEYAVKVIDRSKLREKDQESVHREVQVLKELQDLPNVIPLVDFLEEPRYLYMVQFYAQGGDLFRRLTQRKQYTEKDARDIAVILFQTLDDMHTKHQIVHRDLKPENLLLEDLLTEKIYFADFGFARHVTEEGLKTRCGTPAFVAPEIILGERYKTSVDMWSIGVILFMMLGGYPPFHMEAGGSDLRMLFRKVRAGDFTFHESQWKTVSPQAKCLISRLLTVDPEYRFTAREALESDWVAKLDGQKLSQIDLSASLTSLKKFDGRLSLKGAMNAVKFVISANFWNAEAITFSRQTRKQVISDRIVDEALNAQEAKTKFDDEYEVIRKIRKGSCATVYECRHKGTKEIFAVKIIRRAKLKPSEDEFVLNEVSIMQSLSAYGEYVVQLLDFYEEPEYFYLVMDYMGAGDVFDRILKKTKYTESDARKLTKILLKATQCMHEAGVAHRDLKPQNLLLSSEEDDAKIKITDFGFARRVHTPQSLTSRCGTPTFVAPEILKNIPHDQSADLWSIGVIVYLLLVGYPPFMKDTQAELFQQIRSCDWKFHKNDWANISIEAMELIEHLLVPDPVQRWTADQALACAWIQDESSGSTQVDLMTSIESLRERRARLRQFNNPVVWKKDGDSTPVDASLKINDAIGDEGSTGSIAAAAS</sequence>
<accession>A0A9K3KMR9</accession>
<keyword evidence="1" id="KW-0547">Nucleotide-binding</keyword>
<dbReference type="EMBL" id="JAGRRH010000021">
    <property type="protein sequence ID" value="KAG7346592.1"/>
    <property type="molecule type" value="Genomic_DNA"/>
</dbReference>
<keyword evidence="7" id="KW-1185">Reference proteome</keyword>
<dbReference type="FunFam" id="1.10.510.10:FF:000571">
    <property type="entry name" value="Maternal embryonic leucine zipper kinase"/>
    <property type="match status" value="1"/>
</dbReference>
<evidence type="ECO:0000256" key="3">
    <source>
        <dbReference type="SAM" id="MobiDB-lite"/>
    </source>
</evidence>
<dbReference type="GO" id="GO:0005524">
    <property type="term" value="F:ATP binding"/>
    <property type="evidence" value="ECO:0007669"/>
    <property type="project" value="UniProtKB-KW"/>
</dbReference>
<keyword evidence="4" id="KW-0812">Transmembrane</keyword>
<dbReference type="OrthoDB" id="1738954at2759"/>
<keyword evidence="6" id="KW-0808">Transferase</keyword>
<feature type="domain" description="Protein kinase" evidence="5">
    <location>
        <begin position="374"/>
        <end position="636"/>
    </location>
</feature>
<dbReference type="PANTHER" id="PTHR24347">
    <property type="entry name" value="SERINE/THREONINE-PROTEIN KINASE"/>
    <property type="match status" value="1"/>
</dbReference>
<evidence type="ECO:0000256" key="4">
    <source>
        <dbReference type="SAM" id="Phobius"/>
    </source>
</evidence>
<organism evidence="6 7">
    <name type="scientific">Nitzschia inconspicua</name>
    <dbReference type="NCBI Taxonomy" id="303405"/>
    <lineage>
        <taxon>Eukaryota</taxon>
        <taxon>Sar</taxon>
        <taxon>Stramenopiles</taxon>
        <taxon>Ochrophyta</taxon>
        <taxon>Bacillariophyta</taxon>
        <taxon>Bacillariophyceae</taxon>
        <taxon>Bacillariophycidae</taxon>
        <taxon>Bacillariales</taxon>
        <taxon>Bacillariaceae</taxon>
        <taxon>Nitzschia</taxon>
    </lineage>
</organism>
<keyword evidence="6" id="KW-0418">Kinase</keyword>
<reference evidence="6" key="1">
    <citation type="journal article" date="2021" name="Sci. Rep.">
        <title>Diploid genomic architecture of Nitzschia inconspicua, an elite biomass production diatom.</title>
        <authorList>
            <person name="Oliver A."/>
            <person name="Podell S."/>
            <person name="Pinowska A."/>
            <person name="Traller J.C."/>
            <person name="Smith S.R."/>
            <person name="McClure R."/>
            <person name="Beliaev A."/>
            <person name="Bohutskyi P."/>
            <person name="Hill E.A."/>
            <person name="Rabines A."/>
            <person name="Zheng H."/>
            <person name="Allen L.Z."/>
            <person name="Kuo A."/>
            <person name="Grigoriev I.V."/>
            <person name="Allen A.E."/>
            <person name="Hazlebeck D."/>
            <person name="Allen E.E."/>
        </authorList>
    </citation>
    <scope>NUCLEOTIDE SEQUENCE</scope>
    <source>
        <strain evidence="6">Hildebrandi</strain>
    </source>
</reference>
<protein>
    <submittedName>
        <fullName evidence="6">Serine/threonine protein kinase</fullName>
    </submittedName>
</protein>
<dbReference type="PROSITE" id="PS50011">
    <property type="entry name" value="PROTEIN_KINASE_DOM"/>
    <property type="match status" value="2"/>
</dbReference>
<keyword evidence="4" id="KW-1133">Transmembrane helix</keyword>
<evidence type="ECO:0000256" key="1">
    <source>
        <dbReference type="ARBA" id="ARBA00022741"/>
    </source>
</evidence>
<evidence type="ECO:0000313" key="7">
    <source>
        <dbReference type="Proteomes" id="UP000693970"/>
    </source>
</evidence>
<keyword evidence="2" id="KW-0067">ATP-binding</keyword>
<evidence type="ECO:0000313" key="6">
    <source>
        <dbReference type="EMBL" id="KAG7346592.1"/>
    </source>
</evidence>
<keyword evidence="6" id="KW-0723">Serine/threonine-protein kinase</keyword>
<comment type="caution">
    <text evidence="6">The sequence shown here is derived from an EMBL/GenBank/DDBJ whole genome shotgun (WGS) entry which is preliminary data.</text>
</comment>
<keyword evidence="4" id="KW-0472">Membrane</keyword>
<dbReference type="InterPro" id="IPR008271">
    <property type="entry name" value="Ser/Thr_kinase_AS"/>
</dbReference>
<dbReference type="Pfam" id="PF00069">
    <property type="entry name" value="Pkinase"/>
    <property type="match status" value="2"/>
</dbReference>
<proteinExistence type="predicted"/>
<dbReference type="Proteomes" id="UP000693970">
    <property type="component" value="Unassembled WGS sequence"/>
</dbReference>
<feature type="region of interest" description="Disordered" evidence="3">
    <location>
        <begin position="245"/>
        <end position="265"/>
    </location>
</feature>